<keyword evidence="3" id="KW-1185">Reference proteome</keyword>
<feature type="compositionally biased region" description="Basic and acidic residues" evidence="1">
    <location>
        <begin position="88"/>
        <end position="103"/>
    </location>
</feature>
<evidence type="ECO:0000313" key="2">
    <source>
        <dbReference type="EMBL" id="KAJ1093418.1"/>
    </source>
</evidence>
<organism evidence="2 3">
    <name type="scientific">Pleurodeles waltl</name>
    <name type="common">Iberian ribbed newt</name>
    <dbReference type="NCBI Taxonomy" id="8319"/>
    <lineage>
        <taxon>Eukaryota</taxon>
        <taxon>Metazoa</taxon>
        <taxon>Chordata</taxon>
        <taxon>Craniata</taxon>
        <taxon>Vertebrata</taxon>
        <taxon>Euteleostomi</taxon>
        <taxon>Amphibia</taxon>
        <taxon>Batrachia</taxon>
        <taxon>Caudata</taxon>
        <taxon>Salamandroidea</taxon>
        <taxon>Salamandridae</taxon>
        <taxon>Pleurodelinae</taxon>
        <taxon>Pleurodeles</taxon>
    </lineage>
</organism>
<proteinExistence type="predicted"/>
<dbReference type="AlphaFoldDB" id="A0AAV7LX45"/>
<protein>
    <submittedName>
        <fullName evidence="2">Uncharacterized protein</fullName>
    </submittedName>
</protein>
<sequence length="118" mass="12217">MAHRVGGDYNNGYCSGASSVDAARRSPGGTSSSADGSRGTSGAGLSDPEAYTRGEQNVETLGTTGLLNNPGVRGEVSVIKGAEAFHIEATEEGRIDHDAEDYTRKRRSGLGDSEAAKR</sequence>
<feature type="region of interest" description="Disordered" evidence="1">
    <location>
        <begin position="88"/>
        <end position="118"/>
    </location>
</feature>
<accession>A0AAV7LX45</accession>
<feature type="region of interest" description="Disordered" evidence="1">
    <location>
        <begin position="1"/>
        <end position="72"/>
    </location>
</feature>
<dbReference type="Proteomes" id="UP001066276">
    <property type="component" value="Chromosome 11"/>
</dbReference>
<evidence type="ECO:0000256" key="1">
    <source>
        <dbReference type="SAM" id="MobiDB-lite"/>
    </source>
</evidence>
<reference evidence="2" key="1">
    <citation type="journal article" date="2022" name="bioRxiv">
        <title>Sequencing and chromosome-scale assembly of the giantPleurodeles waltlgenome.</title>
        <authorList>
            <person name="Brown T."/>
            <person name="Elewa A."/>
            <person name="Iarovenko S."/>
            <person name="Subramanian E."/>
            <person name="Araus A.J."/>
            <person name="Petzold A."/>
            <person name="Susuki M."/>
            <person name="Suzuki K.-i.T."/>
            <person name="Hayashi T."/>
            <person name="Toyoda A."/>
            <person name="Oliveira C."/>
            <person name="Osipova E."/>
            <person name="Leigh N.D."/>
            <person name="Simon A."/>
            <person name="Yun M.H."/>
        </authorList>
    </citation>
    <scope>NUCLEOTIDE SEQUENCE</scope>
    <source>
        <strain evidence="2">20211129_DDA</strain>
        <tissue evidence="2">Liver</tissue>
    </source>
</reference>
<name>A0AAV7LX45_PLEWA</name>
<feature type="compositionally biased region" description="Polar residues" evidence="1">
    <location>
        <begin position="54"/>
        <end position="67"/>
    </location>
</feature>
<gene>
    <name evidence="2" type="ORF">NDU88_006519</name>
</gene>
<evidence type="ECO:0000313" key="3">
    <source>
        <dbReference type="Proteomes" id="UP001066276"/>
    </source>
</evidence>
<dbReference type="EMBL" id="JANPWB010000015">
    <property type="protein sequence ID" value="KAJ1093418.1"/>
    <property type="molecule type" value="Genomic_DNA"/>
</dbReference>
<feature type="compositionally biased region" description="Polar residues" evidence="1">
    <location>
        <begin position="28"/>
        <end position="40"/>
    </location>
</feature>
<comment type="caution">
    <text evidence="2">The sequence shown here is derived from an EMBL/GenBank/DDBJ whole genome shotgun (WGS) entry which is preliminary data.</text>
</comment>